<dbReference type="GO" id="GO:0042546">
    <property type="term" value="P:cell wall biogenesis"/>
    <property type="evidence" value="ECO:0007669"/>
    <property type="project" value="InterPro"/>
</dbReference>
<keyword evidence="7" id="KW-0812">Transmembrane</keyword>
<evidence type="ECO:0000256" key="7">
    <source>
        <dbReference type="SAM" id="Phobius"/>
    </source>
</evidence>
<feature type="compositionally biased region" description="Basic residues" evidence="6">
    <location>
        <begin position="1"/>
        <end position="11"/>
    </location>
</feature>
<keyword evidence="9" id="KW-1185">Reference proteome</keyword>
<dbReference type="GO" id="GO:0006487">
    <property type="term" value="P:protein N-linked glycosylation"/>
    <property type="evidence" value="ECO:0007669"/>
    <property type="project" value="TreeGrafter"/>
</dbReference>
<feature type="compositionally biased region" description="Basic and acidic residues" evidence="6">
    <location>
        <begin position="170"/>
        <end position="190"/>
    </location>
</feature>
<dbReference type="GO" id="GO:0008107">
    <property type="term" value="F:galactoside 2-alpha-L-fucosyltransferase activity"/>
    <property type="evidence" value="ECO:0007669"/>
    <property type="project" value="InterPro"/>
</dbReference>
<evidence type="ECO:0000256" key="4">
    <source>
        <dbReference type="ARBA" id="ARBA00023180"/>
    </source>
</evidence>
<keyword evidence="4" id="KW-0325">Glycoprotein</keyword>
<keyword evidence="5" id="KW-0961">Cell wall biogenesis/degradation</keyword>
<evidence type="ECO:0000256" key="3">
    <source>
        <dbReference type="ARBA" id="ARBA00022679"/>
    </source>
</evidence>
<dbReference type="EMBL" id="QKWP01001442">
    <property type="protein sequence ID" value="RIB08928.1"/>
    <property type="molecule type" value="Genomic_DNA"/>
</dbReference>
<feature type="region of interest" description="Disordered" evidence="6">
    <location>
        <begin position="1"/>
        <end position="29"/>
    </location>
</feature>
<feature type="compositionally biased region" description="Polar residues" evidence="6">
    <location>
        <begin position="13"/>
        <end position="29"/>
    </location>
</feature>
<feature type="transmembrane region" description="Helical" evidence="7">
    <location>
        <begin position="103"/>
        <end position="120"/>
    </location>
</feature>
<dbReference type="Gene3D" id="3.40.50.11350">
    <property type="match status" value="1"/>
</dbReference>
<gene>
    <name evidence="8" type="ORF">C2G38_310451</name>
</gene>
<evidence type="ECO:0000256" key="6">
    <source>
        <dbReference type="SAM" id="MobiDB-lite"/>
    </source>
</evidence>
<dbReference type="AlphaFoldDB" id="A0A397UI75"/>
<evidence type="ECO:0000313" key="9">
    <source>
        <dbReference type="Proteomes" id="UP000266673"/>
    </source>
</evidence>
<keyword evidence="3" id="KW-0808">Transferase</keyword>
<evidence type="ECO:0000313" key="8">
    <source>
        <dbReference type="EMBL" id="RIB08928.1"/>
    </source>
</evidence>
<organism evidence="8 9">
    <name type="scientific">Gigaspora rosea</name>
    <dbReference type="NCBI Taxonomy" id="44941"/>
    <lineage>
        <taxon>Eukaryota</taxon>
        <taxon>Fungi</taxon>
        <taxon>Fungi incertae sedis</taxon>
        <taxon>Mucoromycota</taxon>
        <taxon>Glomeromycotina</taxon>
        <taxon>Glomeromycetes</taxon>
        <taxon>Diversisporales</taxon>
        <taxon>Gigasporaceae</taxon>
        <taxon>Gigaspora</taxon>
    </lineage>
</organism>
<reference evidence="8 9" key="1">
    <citation type="submission" date="2018-06" db="EMBL/GenBank/DDBJ databases">
        <title>Comparative genomics reveals the genomic features of Rhizophagus irregularis, R. cerebriforme, R. diaphanum and Gigaspora rosea, and their symbiotic lifestyle signature.</title>
        <authorList>
            <person name="Morin E."/>
            <person name="San Clemente H."/>
            <person name="Chen E.C.H."/>
            <person name="De La Providencia I."/>
            <person name="Hainaut M."/>
            <person name="Kuo A."/>
            <person name="Kohler A."/>
            <person name="Murat C."/>
            <person name="Tang N."/>
            <person name="Roy S."/>
            <person name="Loubradou J."/>
            <person name="Henrissat B."/>
            <person name="Grigoriev I.V."/>
            <person name="Corradi N."/>
            <person name="Roux C."/>
            <person name="Martin F.M."/>
        </authorList>
    </citation>
    <scope>NUCLEOTIDE SEQUENCE [LARGE SCALE GENOMIC DNA]</scope>
    <source>
        <strain evidence="8 9">DAOM 194757</strain>
    </source>
</reference>
<keyword evidence="7" id="KW-0472">Membrane</keyword>
<dbReference type="GO" id="GO:0016020">
    <property type="term" value="C:membrane"/>
    <property type="evidence" value="ECO:0007669"/>
    <property type="project" value="InterPro"/>
</dbReference>
<feature type="region of interest" description="Disordered" evidence="6">
    <location>
        <begin position="138"/>
        <end position="201"/>
    </location>
</feature>
<dbReference type="InterPro" id="IPR004938">
    <property type="entry name" value="XG_FTase"/>
</dbReference>
<sequence length="718" mass="82862">MSSQKAHRRKSINIDSSENLTTPTTQRTVDTITFQQRQYQPHSLMDQKSYQSHNDRYLSTIDGKKSTPITKSKIQEPFFQKKERKTLKPPYINYGSITSMREFIYMIAFFVALVVFLGSLCGIETPFDEVQPIDKKIQVPKPEDTLPNEERLVTMRDDDNYENDGYNNDYKSEYYKNDDKNEDYKNEGYKNNDYQNEDYNTENYQNHLDNNKIKKGDITDLFPDDEVLDEPMVQDEGFGHFDELLSKNDKSSDISSQNYLSEDELMELLNPTVYSILNKSTQAAGRPNKLTKKIHRHYHIKSKETDEEIKVIDYSDYTYKSPQPHFTYVDVINSLTDEELADIKNIQVLELNSDESLDSSCGKWQEEYMKLHANILDDKEEQRYVTYICDANTNCGGLADRIFGMTSTFLFALLTNRAFLADWQVPIPLDTIFSSPNVDWSYDSLSPSPSLLALQSSDLNVIDFDAQHLDQYFMLHNWTLKYPEPFIKFYTNRGMIMRTFGSKHYSKYLKDIGLRPHTAIGCILDYLFRPVPEALWFITEYTSLFALPSIFSVGIQIRTGDSKMNNKDGLGHSHSLQEYKHFFKCADQLTQMYSAPSQKVIYFLVTDSVRLRDEAIQKLEHVIVSGLPVSGEGNKGEDYDWDKADEINDAIIENWILSKTDYRVISPGGYGKLSAFHSKQLHSTVSMVYSGLNDQVPDCTREDAFTTFNKLASELSLG</sequence>
<accession>A0A397UI75</accession>
<evidence type="ECO:0000256" key="5">
    <source>
        <dbReference type="ARBA" id="ARBA00023316"/>
    </source>
</evidence>
<dbReference type="STRING" id="44941.A0A397UI75"/>
<keyword evidence="2" id="KW-0328">Glycosyltransferase</keyword>
<dbReference type="Proteomes" id="UP000266673">
    <property type="component" value="Unassembled WGS sequence"/>
</dbReference>
<dbReference type="GO" id="GO:0046921">
    <property type="term" value="F:alpha-(1-&gt;6)-fucosyltransferase activity"/>
    <property type="evidence" value="ECO:0007669"/>
    <property type="project" value="TreeGrafter"/>
</dbReference>
<dbReference type="OrthoDB" id="428346at2759"/>
<dbReference type="GO" id="GO:0071555">
    <property type="term" value="P:cell wall organization"/>
    <property type="evidence" value="ECO:0007669"/>
    <property type="project" value="UniProtKB-KW"/>
</dbReference>
<feature type="compositionally biased region" description="Basic and acidic residues" evidence="6">
    <location>
        <begin position="138"/>
        <end position="158"/>
    </location>
</feature>
<dbReference type="Pfam" id="PF03254">
    <property type="entry name" value="XG_FTase"/>
    <property type="match status" value="1"/>
</dbReference>
<proteinExistence type="inferred from homology"/>
<keyword evidence="7" id="KW-1133">Transmembrane helix</keyword>
<dbReference type="PANTHER" id="PTHR13132">
    <property type="entry name" value="ALPHA- 1,6 -FUCOSYLTRANSFERASE"/>
    <property type="match status" value="1"/>
</dbReference>
<evidence type="ECO:0000256" key="2">
    <source>
        <dbReference type="ARBA" id="ARBA00022676"/>
    </source>
</evidence>
<evidence type="ECO:0000256" key="1">
    <source>
        <dbReference type="ARBA" id="ARBA00010481"/>
    </source>
</evidence>
<comment type="similarity">
    <text evidence="1">Belongs to the glycosyltransferase 37 family.</text>
</comment>
<dbReference type="PANTHER" id="PTHR13132:SF29">
    <property type="entry name" value="ALPHA-(1,6)-FUCOSYLTRANSFERASE"/>
    <property type="match status" value="1"/>
</dbReference>
<name>A0A397UI75_9GLOM</name>
<comment type="caution">
    <text evidence="8">The sequence shown here is derived from an EMBL/GenBank/DDBJ whole genome shotgun (WGS) entry which is preliminary data.</text>
</comment>
<protein>
    <submittedName>
        <fullName evidence="8">Uncharacterized protein</fullName>
    </submittedName>
</protein>